<name>A0A0P9JT40_9PSED</name>
<dbReference type="InterPro" id="IPR001279">
    <property type="entry name" value="Metallo-B-lactamas"/>
</dbReference>
<reference evidence="2 3" key="1">
    <citation type="submission" date="2015-09" db="EMBL/GenBank/DDBJ databases">
        <title>Genome announcement of multiple Pseudomonas syringae strains.</title>
        <authorList>
            <person name="Thakur S."/>
            <person name="Wang P.W."/>
            <person name="Gong Y."/>
            <person name="Weir B.S."/>
            <person name="Guttman D.S."/>
        </authorList>
    </citation>
    <scope>NUCLEOTIDE SEQUENCE [LARGE SCALE GENOMIC DNA]</scope>
    <source>
        <strain evidence="2 3">ICMP4303</strain>
    </source>
</reference>
<evidence type="ECO:0000313" key="2">
    <source>
        <dbReference type="EMBL" id="KPW52739.1"/>
    </source>
</evidence>
<dbReference type="Pfam" id="PF12706">
    <property type="entry name" value="Lactamase_B_2"/>
    <property type="match status" value="1"/>
</dbReference>
<comment type="caution">
    <text evidence="2">The sequence shown here is derived from an EMBL/GenBank/DDBJ whole genome shotgun (WGS) entry which is preliminary data.</text>
</comment>
<dbReference type="EMBL" id="LJPT01000009">
    <property type="protein sequence ID" value="KPW52739.1"/>
    <property type="molecule type" value="Genomic_DNA"/>
</dbReference>
<dbReference type="Proteomes" id="UP000050425">
    <property type="component" value="Unassembled WGS sequence"/>
</dbReference>
<protein>
    <recommendedName>
        <fullName evidence="1">Metallo-beta-lactamase domain-containing protein</fullName>
    </recommendedName>
</protein>
<organism evidence="2 3">
    <name type="scientific">Pseudomonas syringae pv. antirrhini</name>
    <dbReference type="NCBI Taxonomy" id="251702"/>
    <lineage>
        <taxon>Bacteria</taxon>
        <taxon>Pseudomonadati</taxon>
        <taxon>Pseudomonadota</taxon>
        <taxon>Gammaproteobacteria</taxon>
        <taxon>Pseudomonadales</taxon>
        <taxon>Pseudomonadaceae</taxon>
        <taxon>Pseudomonas</taxon>
    </lineage>
</organism>
<accession>A0A0P9JT40</accession>
<evidence type="ECO:0000313" key="3">
    <source>
        <dbReference type="Proteomes" id="UP000050425"/>
    </source>
</evidence>
<dbReference type="PANTHER" id="PTHR15032">
    <property type="entry name" value="N-ACYL-PHOSPHATIDYLETHANOLAMINE-HYDROLYZING PHOSPHOLIPASE D"/>
    <property type="match status" value="1"/>
</dbReference>
<feature type="domain" description="Metallo-beta-lactamase" evidence="1">
    <location>
        <begin position="134"/>
        <end position="328"/>
    </location>
</feature>
<proteinExistence type="predicted"/>
<dbReference type="PATRIC" id="fig|251702.3.peg.44"/>
<dbReference type="GO" id="GO:0005737">
    <property type="term" value="C:cytoplasm"/>
    <property type="evidence" value="ECO:0007669"/>
    <property type="project" value="TreeGrafter"/>
</dbReference>
<dbReference type="PANTHER" id="PTHR15032:SF4">
    <property type="entry name" value="N-ACYL-PHOSPHATIDYLETHANOLAMINE-HYDROLYZING PHOSPHOLIPASE D"/>
    <property type="match status" value="1"/>
</dbReference>
<evidence type="ECO:0000259" key="1">
    <source>
        <dbReference type="Pfam" id="PF12706"/>
    </source>
</evidence>
<dbReference type="SUPFAM" id="SSF56281">
    <property type="entry name" value="Metallo-hydrolase/oxidoreductase"/>
    <property type="match status" value="1"/>
</dbReference>
<gene>
    <name evidence="2" type="ORF">ALO88_00022</name>
</gene>
<dbReference type="Gene3D" id="3.60.15.10">
    <property type="entry name" value="Ribonuclease Z/Hydroxyacylglutathione hydrolase-like"/>
    <property type="match status" value="1"/>
</dbReference>
<sequence>MKSAMPQGSYMIFILKRVLLIFLAVTAVLAAIIYGYLQAPLFGALPNGAVLERIRHSPNAVNDTFQNQVETPIHTAGSTEMSIWKDMLFGEKGHPRPPAPIPTQKVDLKALDRSQDQLVWLGHSSFFIQMNGQRILIDPVLSTNAAPIPYVNEAFEGASPYSSDDLPDIDLLLISHDHYDHLDYPTIKSLRPKIHAVVAGLGVGAHFRAWGYDTSQIHEVDWYEEVGMGGGLAVSATPARHFSGRGLEFNKSLWVGFVLTTSRHRLFFSGDTGYGPHIAEIARRYGPFDWVALDTGQYDPRWANVHMNPEQAALAAEELHTRVFIPEHVGRFSLAPHDWDDPFKRVSAASAGKDYVLFTPLIGQLIHLDRSPPPNSPWWEGVNPIHSPFK</sequence>
<dbReference type="AlphaFoldDB" id="A0A0P9JT40"/>
<dbReference type="InterPro" id="IPR036866">
    <property type="entry name" value="RibonucZ/Hydroxyglut_hydro"/>
</dbReference>